<dbReference type="Gene3D" id="3.40.800.20">
    <property type="entry name" value="Histone deacetylase domain"/>
    <property type="match status" value="1"/>
</dbReference>
<evidence type="ECO:0000256" key="1">
    <source>
        <dbReference type="ARBA" id="ARBA00004123"/>
    </source>
</evidence>
<dbReference type="PRINTS" id="PR01270">
    <property type="entry name" value="HDASUPER"/>
</dbReference>
<evidence type="ECO:0000256" key="7">
    <source>
        <dbReference type="ARBA" id="ARBA00022833"/>
    </source>
</evidence>
<feature type="domain" description="Histone deacetylase" evidence="16">
    <location>
        <begin position="678"/>
        <end position="992"/>
    </location>
</feature>
<dbReference type="GO" id="GO:0000122">
    <property type="term" value="P:negative regulation of transcription by RNA polymerase II"/>
    <property type="evidence" value="ECO:0007669"/>
    <property type="project" value="InterPro"/>
</dbReference>
<comment type="subcellular location">
    <subcellularLocation>
        <location evidence="1 12">Nucleus</location>
    </subcellularLocation>
</comment>
<feature type="compositionally biased region" description="Basic and acidic residues" evidence="15">
    <location>
        <begin position="524"/>
        <end position="536"/>
    </location>
</feature>
<keyword evidence="8 12" id="KW-0156">Chromatin regulator</keyword>
<comment type="similarity">
    <text evidence="2 12">Belongs to the histone deacetylase family. HD type 2 subfamily.</text>
</comment>
<feature type="region of interest" description="Disordered" evidence="15">
    <location>
        <begin position="226"/>
        <end position="331"/>
    </location>
</feature>
<reference evidence="17" key="1">
    <citation type="submission" date="2022-11" db="UniProtKB">
        <authorList>
            <consortium name="EnsemblMetazoa"/>
        </authorList>
    </citation>
    <scope>IDENTIFICATION</scope>
</reference>
<keyword evidence="6 12" id="KW-0378">Hydrolase</keyword>
<dbReference type="InterPro" id="IPR023696">
    <property type="entry name" value="Ureohydrolase_dom_sf"/>
</dbReference>
<feature type="binding site" evidence="14">
    <location>
        <position position="672"/>
    </location>
    <ligand>
        <name>Zn(2+)</name>
        <dbReference type="ChEBI" id="CHEBI:29105"/>
    </ligand>
</feature>
<evidence type="ECO:0000313" key="18">
    <source>
        <dbReference type="Proteomes" id="UP000887568"/>
    </source>
</evidence>
<dbReference type="RefSeq" id="XP_038044437.1">
    <property type="nucleotide sequence ID" value="XM_038188509.1"/>
</dbReference>
<dbReference type="OrthoDB" id="5232919at2759"/>
<name>A0A913YYH8_PATMI</name>
<evidence type="ECO:0000256" key="10">
    <source>
        <dbReference type="ARBA" id="ARBA00023163"/>
    </source>
</evidence>
<evidence type="ECO:0000256" key="14">
    <source>
        <dbReference type="PIRSR" id="PIRSR037911-2"/>
    </source>
</evidence>
<evidence type="ECO:0000256" key="8">
    <source>
        <dbReference type="ARBA" id="ARBA00022853"/>
    </source>
</evidence>
<dbReference type="InterPro" id="IPR023801">
    <property type="entry name" value="His_deacetylse_dom"/>
</dbReference>
<evidence type="ECO:0000256" key="6">
    <source>
        <dbReference type="ARBA" id="ARBA00022801"/>
    </source>
</evidence>
<dbReference type="InterPro" id="IPR000286">
    <property type="entry name" value="HDACs"/>
</dbReference>
<feature type="compositionally biased region" description="Acidic residues" evidence="15">
    <location>
        <begin position="553"/>
        <end position="564"/>
    </location>
</feature>
<evidence type="ECO:0000256" key="4">
    <source>
        <dbReference type="ARBA" id="ARBA00022491"/>
    </source>
</evidence>
<dbReference type="PIRSF" id="PIRSF037911">
    <property type="entry name" value="HDAC_II_euk"/>
    <property type="match status" value="1"/>
</dbReference>
<organism evidence="17 18">
    <name type="scientific">Patiria miniata</name>
    <name type="common">Bat star</name>
    <name type="synonym">Asterina miniata</name>
    <dbReference type="NCBI Taxonomy" id="46514"/>
    <lineage>
        <taxon>Eukaryota</taxon>
        <taxon>Metazoa</taxon>
        <taxon>Echinodermata</taxon>
        <taxon>Eleutherozoa</taxon>
        <taxon>Asterozoa</taxon>
        <taxon>Asteroidea</taxon>
        <taxon>Valvatacea</taxon>
        <taxon>Valvatida</taxon>
        <taxon>Asterinidae</taxon>
        <taxon>Patiria</taxon>
    </lineage>
</organism>
<feature type="region of interest" description="Disordered" evidence="15">
    <location>
        <begin position="588"/>
        <end position="643"/>
    </location>
</feature>
<evidence type="ECO:0000256" key="12">
    <source>
        <dbReference type="PIRNR" id="PIRNR037911"/>
    </source>
</evidence>
<dbReference type="GeneID" id="119719169"/>
<feature type="compositionally biased region" description="Low complexity" evidence="15">
    <location>
        <begin position="304"/>
        <end position="331"/>
    </location>
</feature>
<keyword evidence="4 12" id="KW-0678">Repressor</keyword>
<protein>
    <recommendedName>
        <fullName evidence="3 12">Histone deacetylase</fullName>
        <ecNumber evidence="3 12">3.5.1.98</ecNumber>
    </recommendedName>
</protein>
<dbReference type="FunFam" id="3.40.800.20:FF:000002">
    <property type="entry name" value="Histone deacetylase"/>
    <property type="match status" value="1"/>
</dbReference>
<dbReference type="Pfam" id="PF00850">
    <property type="entry name" value="Hist_deacetyl"/>
    <property type="match status" value="1"/>
</dbReference>
<feature type="compositionally biased region" description="Low complexity" evidence="15">
    <location>
        <begin position="476"/>
        <end position="518"/>
    </location>
</feature>
<evidence type="ECO:0000256" key="11">
    <source>
        <dbReference type="ARBA" id="ARBA00023242"/>
    </source>
</evidence>
<sequence>MSQPRDSAMLSVAPYCDDDRPRARSMPEARTLPIIKESTIGGSHESVNIEAHFNSMHLKEDVASGQVPAGPGELPSRLNPEAARQLQNELIELQQQQQWQQQLLISQFKQRQEQLAKQHQQQQHELIRFPLVQFASQQQIQHDRMILAQQQQQQQQQLEAQKAQQKQQQLKQLLAKKDKPSANPSEEVKEKLQKFLLDRKQRSEMAASGGHNHSPPQAYRQWSMANRSPHGSMDHHSPPHNISAHYQPMFGQYDSNFPLRKTASDSNLKVRSRLKEKVTERRSHGSPLPRRRDGSGSLKRKPLTVDTSPSSSTPGSGPSSPLSGGDGANGLAAAAMPEDVSSYLLLKRMYSNSTSDVNLYTSPSLPNISLGLPPPAGSSQHSPQMQTAGKPPMNDGMRIKNPLPGGPVIAPAFIPTAQPGTILPTGVPPAAMLGGMPLHEANSMSLLGGGAVAQRLIRPIHRPLARTQSAPLPTSQQRAQLHPQQQQQIMMQQQHQHQQHQQFLQQQQQQLMALQQRQQQEDAAAEKEAEEAEHKQVQSLPLKNITEIKQEPIDIEEEDEEEEERLQLQQEQEELMRQQSLGCLRLTGTEMLPGSRPTGGSRPAGSGHRPLSRAQSSPAAANHPAALGPTDHHLHLHHHHQHNLPLHHHHIKHLFTTGLAYDTLMLKHQCTCGNNAAHPEHPGRLQSIWARLQETGIANRCERIRTRKATLDELQSCHSEGYVLFYGTSQPNRSKIDSKKLACIPKLNFTWLPCGGLGVDNDTVWNDMHSPSAARIAAGSVIELAFKVAAGELKNGFAVVRPPGHHAETSQAMGFCFFNSVAVAAKQLRLKLKLNKILIVDWDVHHGNSTQKIFYEDPHVLYISLHRHDEGNFFPGTGAPDECGCGAGLGYNVNIAFHGNLDPPMGDTEYLAAFRSVVLPIAREFSPDVVLVSAGFDAAEGHANPLGGYLVTPACFGYMTRQLMTLAGGRVVLALEGGYDLPAICDSSEVCSQVLLGEEGPQLSERAMKSLPNDKAVECLQRVIQTQSEYWTSVRAMGPLVTCSAQESNQLLQREKDEAETVTAMALLSVRQKARSEPMEEDYKDES</sequence>
<dbReference type="SUPFAM" id="SSF52768">
    <property type="entry name" value="Arginase/deacetylase"/>
    <property type="match status" value="1"/>
</dbReference>
<keyword evidence="10 12" id="KW-0804">Transcription</keyword>
<dbReference type="GO" id="GO:0005634">
    <property type="term" value="C:nucleus"/>
    <property type="evidence" value="ECO:0007669"/>
    <property type="project" value="UniProtKB-SubCell"/>
</dbReference>
<keyword evidence="7 14" id="KW-0862">Zinc</keyword>
<feature type="compositionally biased region" description="Basic and acidic residues" evidence="15">
    <location>
        <begin position="273"/>
        <end position="283"/>
    </location>
</feature>
<evidence type="ECO:0000256" key="9">
    <source>
        <dbReference type="ARBA" id="ARBA00023015"/>
    </source>
</evidence>
<dbReference type="CDD" id="cd11681">
    <property type="entry name" value="HDAC_classIIa"/>
    <property type="match status" value="1"/>
</dbReference>
<evidence type="ECO:0000256" key="2">
    <source>
        <dbReference type="ARBA" id="ARBA00007738"/>
    </source>
</evidence>
<dbReference type="OMA" id="HAHAPIT"/>
<dbReference type="EC" id="3.5.1.98" evidence="3 12"/>
<feature type="region of interest" description="Disordered" evidence="15">
    <location>
        <begin position="169"/>
        <end position="188"/>
    </location>
</feature>
<feature type="region of interest" description="Disordered" evidence="15">
    <location>
        <begin position="468"/>
        <end position="570"/>
    </location>
</feature>
<evidence type="ECO:0000259" key="16">
    <source>
        <dbReference type="Pfam" id="PF00850"/>
    </source>
</evidence>
<accession>A0A913YYH8</accession>
<evidence type="ECO:0000256" key="3">
    <source>
        <dbReference type="ARBA" id="ARBA00012111"/>
    </source>
</evidence>
<feature type="compositionally biased region" description="Basic and acidic residues" evidence="15">
    <location>
        <begin position="17"/>
        <end position="27"/>
    </location>
</feature>
<evidence type="ECO:0000256" key="15">
    <source>
        <dbReference type="SAM" id="MobiDB-lite"/>
    </source>
</evidence>
<evidence type="ECO:0000256" key="13">
    <source>
        <dbReference type="PIRSR" id="PIRSR037911-1"/>
    </source>
</evidence>
<feature type="active site" evidence="13">
    <location>
        <position position="806"/>
    </location>
</feature>
<proteinExistence type="inferred from homology"/>
<feature type="region of interest" description="Disordered" evidence="15">
    <location>
        <begin position="1"/>
        <end position="29"/>
    </location>
</feature>
<feature type="binding site" evidence="14">
    <location>
        <position position="678"/>
    </location>
    <ligand>
        <name>Zn(2+)</name>
        <dbReference type="ChEBI" id="CHEBI:29105"/>
    </ligand>
</feature>
<keyword evidence="11" id="KW-0539">Nucleus</keyword>
<dbReference type="GO" id="GO:0046872">
    <property type="term" value="F:metal ion binding"/>
    <property type="evidence" value="ECO:0007669"/>
    <property type="project" value="UniProtKB-KW"/>
</dbReference>
<feature type="binding site" evidence="14">
    <location>
        <position position="670"/>
    </location>
    <ligand>
        <name>Zn(2+)</name>
        <dbReference type="ChEBI" id="CHEBI:29105"/>
    </ligand>
</feature>
<dbReference type="PANTHER" id="PTHR45364:SF13">
    <property type="entry name" value="HISTONE DEACETYLASE"/>
    <property type="match status" value="1"/>
</dbReference>
<keyword evidence="18" id="KW-1185">Reference proteome</keyword>
<dbReference type="InterPro" id="IPR046949">
    <property type="entry name" value="HDAC4/5/7/9"/>
</dbReference>
<comment type="function">
    <text evidence="12">Responsible for the deacetylation of lysine residues on the N-terminal part of the core histones (H2A, H2B, H3 and H4). Histone deacetylation gives a tag for epigenetic repression and plays an important role in transcriptional regulation, cell cycle progression and developmental events.</text>
</comment>
<keyword evidence="5 14" id="KW-0479">Metal-binding</keyword>
<dbReference type="PANTHER" id="PTHR45364">
    <property type="entry name" value="HISTONE DEACETYLASE 9-RELATED"/>
    <property type="match status" value="1"/>
</dbReference>
<comment type="catalytic activity">
    <reaction evidence="12">
        <text>N(6)-acetyl-L-lysyl-[histone] + H2O = L-lysyl-[histone] + acetate</text>
        <dbReference type="Rhea" id="RHEA:58196"/>
        <dbReference type="Rhea" id="RHEA-COMP:9845"/>
        <dbReference type="Rhea" id="RHEA-COMP:11338"/>
        <dbReference type="ChEBI" id="CHEBI:15377"/>
        <dbReference type="ChEBI" id="CHEBI:29969"/>
        <dbReference type="ChEBI" id="CHEBI:30089"/>
        <dbReference type="ChEBI" id="CHEBI:61930"/>
        <dbReference type="EC" id="3.5.1.98"/>
    </reaction>
</comment>
<dbReference type="AlphaFoldDB" id="A0A913YYH8"/>
<dbReference type="Proteomes" id="UP000887568">
    <property type="component" value="Unplaced"/>
</dbReference>
<feature type="compositionally biased region" description="Basic residues" evidence="15">
    <location>
        <begin position="634"/>
        <end position="643"/>
    </location>
</feature>
<dbReference type="InterPro" id="IPR037138">
    <property type="entry name" value="His_deacetylse_dom_sf"/>
</dbReference>
<evidence type="ECO:0000313" key="17">
    <source>
        <dbReference type="EnsemblMetazoa" id="XP_038044437.1"/>
    </source>
</evidence>
<dbReference type="GO" id="GO:0141221">
    <property type="term" value="F:histone deacetylase activity, hydrolytic mechanism"/>
    <property type="evidence" value="ECO:0007669"/>
    <property type="project" value="UniProtKB-EC"/>
</dbReference>
<keyword evidence="9 12" id="KW-0805">Transcription regulation</keyword>
<feature type="compositionally biased region" description="Basic and acidic residues" evidence="15">
    <location>
        <begin position="175"/>
        <end position="188"/>
    </location>
</feature>
<dbReference type="EnsemblMetazoa" id="XM_038188509.1">
    <property type="protein sequence ID" value="XP_038044437.1"/>
    <property type="gene ID" value="LOC119719169"/>
</dbReference>
<feature type="binding site" evidence="14">
    <location>
        <position position="754"/>
    </location>
    <ligand>
        <name>Zn(2+)</name>
        <dbReference type="ChEBI" id="CHEBI:29105"/>
    </ligand>
</feature>
<evidence type="ECO:0000256" key="5">
    <source>
        <dbReference type="ARBA" id="ARBA00022723"/>
    </source>
</evidence>